<protein>
    <recommendedName>
        <fullName evidence="4">Zinc ribbon domain-containing protein</fullName>
    </recommendedName>
</protein>
<organism evidence="2 3">
    <name type="scientific">Niveibacterium microcysteis</name>
    <dbReference type="NCBI Taxonomy" id="2811415"/>
    <lineage>
        <taxon>Bacteria</taxon>
        <taxon>Pseudomonadati</taxon>
        <taxon>Pseudomonadota</taxon>
        <taxon>Betaproteobacteria</taxon>
        <taxon>Rhodocyclales</taxon>
        <taxon>Rhodocyclaceae</taxon>
        <taxon>Niveibacterium</taxon>
    </lineage>
</organism>
<sequence length="247" mass="26743">MKCPYCVSEIDAAALACPHCTRDLYLFKPLLERIGALEAALAEQKLRLDAVAPTADAPDDDVASETNGWWPWIAPLVLLLVAHFTITVWLDLPTLWLRVASLFIPLPFGYFALRDSKRRFGPVLAGAAAMALLAVLLMSAVIALIDHTPVLPANWREWQEFLQYATSITMSFATGMIIGRQRGTLKRSELRQHAMLIKAAGVISSGNLNPERLHGQVEALQKLMAAAMAAGTTLASIATGLKDVAGG</sequence>
<evidence type="ECO:0000313" key="2">
    <source>
        <dbReference type="EMBL" id="QSI78278.1"/>
    </source>
</evidence>
<feature type="transmembrane region" description="Helical" evidence="1">
    <location>
        <begin position="161"/>
        <end position="179"/>
    </location>
</feature>
<dbReference type="Proteomes" id="UP000663570">
    <property type="component" value="Chromosome"/>
</dbReference>
<keyword evidence="1" id="KW-0472">Membrane</keyword>
<keyword evidence="1" id="KW-0812">Transmembrane</keyword>
<evidence type="ECO:0000256" key="1">
    <source>
        <dbReference type="SAM" id="Phobius"/>
    </source>
</evidence>
<keyword evidence="3" id="KW-1185">Reference proteome</keyword>
<keyword evidence="1" id="KW-1133">Transmembrane helix</keyword>
<feature type="transmembrane region" description="Helical" evidence="1">
    <location>
        <begin position="69"/>
        <end position="89"/>
    </location>
</feature>
<dbReference type="EMBL" id="CP071060">
    <property type="protein sequence ID" value="QSI78278.1"/>
    <property type="molecule type" value="Genomic_DNA"/>
</dbReference>
<reference evidence="2 3" key="1">
    <citation type="submission" date="2021-02" db="EMBL/GenBank/DDBJ databases">
        <title>Niveibacterium changnyeongensis HC41.</title>
        <authorList>
            <person name="Kang M."/>
        </authorList>
    </citation>
    <scope>NUCLEOTIDE SEQUENCE [LARGE SCALE GENOMIC DNA]</scope>
    <source>
        <strain evidence="2 3">HC41</strain>
    </source>
</reference>
<name>A0ABX7M975_9RHOO</name>
<dbReference type="RefSeq" id="WP_206255608.1">
    <property type="nucleotide sequence ID" value="NZ_CP071060.1"/>
</dbReference>
<feature type="transmembrane region" description="Helical" evidence="1">
    <location>
        <begin position="95"/>
        <end position="113"/>
    </location>
</feature>
<accession>A0ABX7M975</accession>
<feature type="transmembrane region" description="Helical" evidence="1">
    <location>
        <begin position="120"/>
        <end position="145"/>
    </location>
</feature>
<gene>
    <name evidence="2" type="ORF">JY500_06500</name>
</gene>
<evidence type="ECO:0008006" key="4">
    <source>
        <dbReference type="Google" id="ProtNLM"/>
    </source>
</evidence>
<evidence type="ECO:0000313" key="3">
    <source>
        <dbReference type="Proteomes" id="UP000663570"/>
    </source>
</evidence>
<proteinExistence type="predicted"/>